<evidence type="ECO:0000313" key="4">
    <source>
        <dbReference type="EMBL" id="QHL89603.1"/>
    </source>
</evidence>
<dbReference type="SUPFAM" id="SSF51261">
    <property type="entry name" value="Duplicated hybrid motif"/>
    <property type="match status" value="1"/>
</dbReference>
<feature type="transmembrane region" description="Helical" evidence="2">
    <location>
        <begin position="39"/>
        <end position="63"/>
    </location>
</feature>
<dbReference type="InterPro" id="IPR050570">
    <property type="entry name" value="Cell_wall_metabolism_enzyme"/>
</dbReference>
<dbReference type="PANTHER" id="PTHR21666">
    <property type="entry name" value="PEPTIDASE-RELATED"/>
    <property type="match status" value="1"/>
</dbReference>
<name>A0A7Z2NTL9_9SPHN</name>
<dbReference type="InterPro" id="IPR011055">
    <property type="entry name" value="Dup_hybrid_motif"/>
</dbReference>
<evidence type="ECO:0000256" key="1">
    <source>
        <dbReference type="ARBA" id="ARBA00022729"/>
    </source>
</evidence>
<evidence type="ECO:0000259" key="3">
    <source>
        <dbReference type="Pfam" id="PF01551"/>
    </source>
</evidence>
<protein>
    <submittedName>
        <fullName evidence="4">Peptidoglycan DD-metalloendopeptidase family protein</fullName>
    </submittedName>
</protein>
<evidence type="ECO:0000313" key="5">
    <source>
        <dbReference type="Proteomes" id="UP000464468"/>
    </source>
</evidence>
<dbReference type="CDD" id="cd12797">
    <property type="entry name" value="M23_peptidase"/>
    <property type="match status" value="1"/>
</dbReference>
<accession>A0A7Z2NTL9</accession>
<dbReference type="Gene3D" id="2.70.70.10">
    <property type="entry name" value="Glucose Permease (Domain IIA)"/>
    <property type="match status" value="1"/>
</dbReference>
<sequence length="268" mass="28553">MSAGSKARQVRVAQRHLGIVGRRVAGVWMRLFGNDKQGWIRLWAACARSIVVAASLILGAVALGTPAAADPGRTDAAATKSDAQFRALFMTWKRLDQAEHGVMSVPSIKPVDNLTLTSFFGVRADPFRGTAAMHAGVDIPGAVGTPIYATADGIVGRAGWYGGYGNLVELEHGQGLQTRYGHLSRIMVAPGARVKRGDVIALMGSTGRSTGSHLHYEVRMDGRAVDPMPYLDTERYAVAMRQRVNAMTARLAQGGPEDLAPEQTGSAD</sequence>
<keyword evidence="2" id="KW-0812">Transmembrane</keyword>
<gene>
    <name evidence="4" type="ORF">GVO57_00635</name>
</gene>
<keyword evidence="5" id="KW-1185">Reference proteome</keyword>
<dbReference type="Pfam" id="PF01551">
    <property type="entry name" value="Peptidase_M23"/>
    <property type="match status" value="1"/>
</dbReference>
<reference evidence="4 5" key="1">
    <citation type="submission" date="2020-01" db="EMBL/GenBank/DDBJ databases">
        <title>Sphingomonas sp. C33 whole genome sequece.</title>
        <authorList>
            <person name="Park C."/>
        </authorList>
    </citation>
    <scope>NUCLEOTIDE SEQUENCE [LARGE SCALE GENOMIC DNA]</scope>
    <source>
        <strain evidence="4 5">C33</strain>
    </source>
</reference>
<dbReference type="AlphaFoldDB" id="A0A7Z2NTL9"/>
<dbReference type="KEGG" id="schy:GVO57_00635"/>
<organism evidence="4 5">
    <name type="scientific">Sphingomonas changnyeongensis</name>
    <dbReference type="NCBI Taxonomy" id="2698679"/>
    <lineage>
        <taxon>Bacteria</taxon>
        <taxon>Pseudomonadati</taxon>
        <taxon>Pseudomonadota</taxon>
        <taxon>Alphaproteobacteria</taxon>
        <taxon>Sphingomonadales</taxon>
        <taxon>Sphingomonadaceae</taxon>
        <taxon>Sphingomonas</taxon>
    </lineage>
</organism>
<keyword evidence="2" id="KW-1133">Transmembrane helix</keyword>
<dbReference type="Proteomes" id="UP000464468">
    <property type="component" value="Chromosome"/>
</dbReference>
<feature type="domain" description="M23ase beta-sheet core" evidence="3">
    <location>
        <begin position="133"/>
        <end position="227"/>
    </location>
</feature>
<dbReference type="EMBL" id="CP047895">
    <property type="protein sequence ID" value="QHL89603.1"/>
    <property type="molecule type" value="Genomic_DNA"/>
</dbReference>
<dbReference type="PANTHER" id="PTHR21666:SF289">
    <property type="entry name" value="L-ALA--D-GLU ENDOPEPTIDASE"/>
    <property type="match status" value="1"/>
</dbReference>
<dbReference type="InterPro" id="IPR016047">
    <property type="entry name" value="M23ase_b-sheet_dom"/>
</dbReference>
<keyword evidence="1" id="KW-0732">Signal</keyword>
<dbReference type="GO" id="GO:0004222">
    <property type="term" value="F:metalloendopeptidase activity"/>
    <property type="evidence" value="ECO:0007669"/>
    <property type="project" value="TreeGrafter"/>
</dbReference>
<evidence type="ECO:0000256" key="2">
    <source>
        <dbReference type="SAM" id="Phobius"/>
    </source>
</evidence>
<proteinExistence type="predicted"/>
<dbReference type="FunFam" id="2.70.70.10:FF:000006">
    <property type="entry name" value="M23 family peptidase"/>
    <property type="match status" value="1"/>
</dbReference>
<keyword evidence="2" id="KW-0472">Membrane</keyword>